<dbReference type="InterPro" id="IPR026913">
    <property type="entry name" value="METTL24"/>
</dbReference>
<dbReference type="InterPro" id="IPR025714">
    <property type="entry name" value="Methyltranfer_dom"/>
</dbReference>
<dbReference type="PANTHER" id="PTHR32026">
    <property type="entry name" value="METHYLTRANSFERASE-LIKE PROTEIN 24"/>
    <property type="match status" value="1"/>
</dbReference>
<keyword evidence="1" id="KW-0812">Transmembrane</keyword>
<proteinExistence type="predicted"/>
<sequence length="352" mass="40813">MPTIPQPIIQILRILSSLASSIFHLCIKTYRKGPVLTRAIISAIILVVLLRLEWAFFRPRIVLFFKTGRAPDDRTLPFRVKAAEEVYQKVLRQRQELIQRTGPTPSEVAAWPRDLSLYTLWDFFPAAFNCPHTVERIGNLGVGGKWVCGLDRLVDKKDCIVYSFGSPWDSSYEAAVLQRTKYCTVYGHHFDTNNFGPEVRSIDRLKWRSKFKKCGLYYKDQPPLYRTLSSLMHERGHDFVDLVKIDLEGWEFAALVPLFEAYRDLPLPFGQLQLEIHANDMPLDKVLEWWELLEASGLRPFHAEPNLIYTNINRGNLPTITDYSFINIRGEHAFISNHTAEQSETHTWIRYS</sequence>
<dbReference type="STRING" id="1051891.A0A0C3KUU9"/>
<dbReference type="PANTHER" id="PTHR32026:SF10">
    <property type="entry name" value="METHYLTRANSFERASE-LIKE PROTEIN 24-RELATED"/>
    <property type="match status" value="1"/>
</dbReference>
<keyword evidence="1" id="KW-0472">Membrane</keyword>
<feature type="transmembrane region" description="Helical" evidence="1">
    <location>
        <begin position="39"/>
        <end position="57"/>
    </location>
</feature>
<reference evidence="4" key="2">
    <citation type="submission" date="2015-01" db="EMBL/GenBank/DDBJ databases">
        <title>Evolutionary Origins and Diversification of the Mycorrhizal Mutualists.</title>
        <authorList>
            <consortium name="DOE Joint Genome Institute"/>
            <consortium name="Mycorrhizal Genomics Consortium"/>
            <person name="Kohler A."/>
            <person name="Kuo A."/>
            <person name="Nagy L.G."/>
            <person name="Floudas D."/>
            <person name="Copeland A."/>
            <person name="Barry K.W."/>
            <person name="Cichocki N."/>
            <person name="Veneault-Fourrey C."/>
            <person name="LaButti K."/>
            <person name="Lindquist E.A."/>
            <person name="Lipzen A."/>
            <person name="Lundell T."/>
            <person name="Morin E."/>
            <person name="Murat C."/>
            <person name="Riley R."/>
            <person name="Ohm R."/>
            <person name="Sun H."/>
            <person name="Tunlid A."/>
            <person name="Henrissat B."/>
            <person name="Grigoriev I.V."/>
            <person name="Hibbett D.S."/>
            <person name="Martin F."/>
        </authorList>
    </citation>
    <scope>NUCLEOTIDE SEQUENCE [LARGE SCALE GENOMIC DNA]</scope>
    <source>
        <strain evidence="4">MUT 4182</strain>
    </source>
</reference>
<evidence type="ECO:0000256" key="1">
    <source>
        <dbReference type="SAM" id="Phobius"/>
    </source>
</evidence>
<evidence type="ECO:0000259" key="2">
    <source>
        <dbReference type="Pfam" id="PF13383"/>
    </source>
</evidence>
<gene>
    <name evidence="3" type="ORF">M407DRAFT_93153</name>
</gene>
<dbReference type="EMBL" id="KN823045">
    <property type="protein sequence ID" value="KIO25278.1"/>
    <property type="molecule type" value="Genomic_DNA"/>
</dbReference>
<evidence type="ECO:0000313" key="3">
    <source>
        <dbReference type="EMBL" id="KIO25278.1"/>
    </source>
</evidence>
<accession>A0A0C3KUU9</accession>
<dbReference type="Pfam" id="PF13383">
    <property type="entry name" value="Methyltransf_22"/>
    <property type="match status" value="1"/>
</dbReference>
<keyword evidence="4" id="KW-1185">Reference proteome</keyword>
<dbReference type="OrthoDB" id="10006218at2759"/>
<keyword evidence="1" id="KW-1133">Transmembrane helix</keyword>
<feature type="domain" description="Methyltransferase" evidence="2">
    <location>
        <begin position="111"/>
        <end position="308"/>
    </location>
</feature>
<organism evidence="3 4">
    <name type="scientific">Tulasnella calospora MUT 4182</name>
    <dbReference type="NCBI Taxonomy" id="1051891"/>
    <lineage>
        <taxon>Eukaryota</taxon>
        <taxon>Fungi</taxon>
        <taxon>Dikarya</taxon>
        <taxon>Basidiomycota</taxon>
        <taxon>Agaricomycotina</taxon>
        <taxon>Agaricomycetes</taxon>
        <taxon>Cantharellales</taxon>
        <taxon>Tulasnellaceae</taxon>
        <taxon>Tulasnella</taxon>
    </lineage>
</organism>
<dbReference type="AlphaFoldDB" id="A0A0C3KUU9"/>
<evidence type="ECO:0000313" key="4">
    <source>
        <dbReference type="Proteomes" id="UP000054248"/>
    </source>
</evidence>
<name>A0A0C3KUU9_9AGAM</name>
<protein>
    <recommendedName>
        <fullName evidence="2">Methyltransferase domain-containing protein</fullName>
    </recommendedName>
</protein>
<dbReference type="HOGENOM" id="CLU_066046_1_0_1"/>
<dbReference type="Proteomes" id="UP000054248">
    <property type="component" value="Unassembled WGS sequence"/>
</dbReference>
<reference evidence="3 4" key="1">
    <citation type="submission" date="2014-04" db="EMBL/GenBank/DDBJ databases">
        <authorList>
            <consortium name="DOE Joint Genome Institute"/>
            <person name="Kuo A."/>
            <person name="Girlanda M."/>
            <person name="Perotto S."/>
            <person name="Kohler A."/>
            <person name="Nagy L.G."/>
            <person name="Floudas D."/>
            <person name="Copeland A."/>
            <person name="Barry K.W."/>
            <person name="Cichocki N."/>
            <person name="Veneault-Fourrey C."/>
            <person name="LaButti K."/>
            <person name="Lindquist E.A."/>
            <person name="Lipzen A."/>
            <person name="Lundell T."/>
            <person name="Morin E."/>
            <person name="Murat C."/>
            <person name="Sun H."/>
            <person name="Tunlid A."/>
            <person name="Henrissat B."/>
            <person name="Grigoriev I.V."/>
            <person name="Hibbett D.S."/>
            <person name="Martin F."/>
            <person name="Nordberg H.P."/>
            <person name="Cantor M.N."/>
            <person name="Hua S.X."/>
        </authorList>
    </citation>
    <scope>NUCLEOTIDE SEQUENCE [LARGE SCALE GENOMIC DNA]</scope>
    <source>
        <strain evidence="3 4">MUT 4182</strain>
    </source>
</reference>